<dbReference type="Pfam" id="PF00001">
    <property type="entry name" value="7tm_1"/>
    <property type="match status" value="1"/>
</dbReference>
<dbReference type="PRINTS" id="PR00645">
    <property type="entry name" value="CXCCHMKINER4"/>
</dbReference>
<keyword evidence="13" id="KW-1185">Reference proteome</keyword>
<dbReference type="Proteomes" id="UP001476798">
    <property type="component" value="Unassembled WGS sequence"/>
</dbReference>
<evidence type="ECO:0000259" key="11">
    <source>
        <dbReference type="PROSITE" id="PS50262"/>
    </source>
</evidence>
<accession>A0ABV0N2V0</accession>
<dbReference type="PANTHER" id="PTHR10489:SF594">
    <property type="entry name" value="C-X-C CHEMOKINE RECEPTOR TYPE 4"/>
    <property type="match status" value="1"/>
</dbReference>
<evidence type="ECO:0000256" key="8">
    <source>
        <dbReference type="ARBA" id="ARBA00023180"/>
    </source>
</evidence>
<dbReference type="InterPro" id="IPR001277">
    <property type="entry name" value="CXCR4/ACKR2"/>
</dbReference>
<keyword evidence="9" id="KW-0807">Transducer</keyword>
<keyword evidence="8" id="KW-0325">Glycoprotein</keyword>
<sequence length="299" mass="33706">LFFDNSIDTTTSDGSADFDLNVHEPGTRVLTSNFSKIFLLTVYGILFTLGIVSKGLVILVMGYQKKVKTMTDKGFLSMSVHTIYTVNLYSSVLILAFISLNRYLAVVCATNSQATTKLLDVQNLRSSNLPIRGRQRGERRFERDLSAHLPVGKQFEMDGGLPFPAHPGGFRPTQTAHPRLLLYHHHLQSFKTKGQVLKKKALEKTVIFTVCFFGCWLPYCLGIFVDTFTRLNVMSSSCELQLAVETWFSFTERLVYFHCCLNPILHAFLGVKFNQTARTTLAFISSRGWSQKAIPLTNK</sequence>
<feature type="non-terminal residue" evidence="12">
    <location>
        <position position="1"/>
    </location>
</feature>
<dbReference type="InterPro" id="IPR017452">
    <property type="entry name" value="GPCR_Rhodpsn_7TM"/>
</dbReference>
<evidence type="ECO:0000313" key="12">
    <source>
        <dbReference type="EMBL" id="MEQ2165715.1"/>
    </source>
</evidence>
<comment type="subcellular location">
    <subcellularLocation>
        <location evidence="1">Membrane</location>
    </subcellularLocation>
</comment>
<evidence type="ECO:0000256" key="3">
    <source>
        <dbReference type="ARBA" id="ARBA00022989"/>
    </source>
</evidence>
<protein>
    <recommendedName>
        <fullName evidence="11">G-protein coupled receptors family 1 profile domain-containing protein</fullName>
    </recommendedName>
</protein>
<name>A0ABV0N2V0_9TELE</name>
<keyword evidence="5 10" id="KW-0472">Membrane</keyword>
<evidence type="ECO:0000256" key="10">
    <source>
        <dbReference type="SAM" id="Phobius"/>
    </source>
</evidence>
<evidence type="ECO:0000256" key="9">
    <source>
        <dbReference type="ARBA" id="ARBA00023224"/>
    </source>
</evidence>
<dbReference type="InterPro" id="IPR000276">
    <property type="entry name" value="GPCR_Rhodpsn"/>
</dbReference>
<dbReference type="InterPro" id="IPR050119">
    <property type="entry name" value="CCR1-9-like"/>
</dbReference>
<feature type="transmembrane region" description="Helical" evidence="10">
    <location>
        <begin position="37"/>
        <end position="63"/>
    </location>
</feature>
<feature type="transmembrane region" description="Helical" evidence="10">
    <location>
        <begin position="75"/>
        <end position="98"/>
    </location>
</feature>
<dbReference type="PROSITE" id="PS50262">
    <property type="entry name" value="G_PROTEIN_RECEP_F1_2"/>
    <property type="match status" value="1"/>
</dbReference>
<feature type="transmembrane region" description="Helical" evidence="10">
    <location>
        <begin position="206"/>
        <end position="225"/>
    </location>
</feature>
<dbReference type="Gene3D" id="1.20.1070.10">
    <property type="entry name" value="Rhodopsin 7-helix transmembrane proteins"/>
    <property type="match status" value="2"/>
</dbReference>
<gene>
    <name evidence="12" type="ORF">GOODEAATRI_020003</name>
</gene>
<evidence type="ECO:0000256" key="5">
    <source>
        <dbReference type="ARBA" id="ARBA00023136"/>
    </source>
</evidence>
<keyword evidence="2 10" id="KW-0812">Transmembrane</keyword>
<evidence type="ECO:0000313" key="13">
    <source>
        <dbReference type="Proteomes" id="UP001476798"/>
    </source>
</evidence>
<dbReference type="PANTHER" id="PTHR10489">
    <property type="entry name" value="CELL ADHESION MOLECULE"/>
    <property type="match status" value="1"/>
</dbReference>
<evidence type="ECO:0000256" key="1">
    <source>
        <dbReference type="ARBA" id="ARBA00004370"/>
    </source>
</evidence>
<evidence type="ECO:0000256" key="6">
    <source>
        <dbReference type="ARBA" id="ARBA00023157"/>
    </source>
</evidence>
<comment type="caution">
    <text evidence="12">The sequence shown here is derived from an EMBL/GenBank/DDBJ whole genome shotgun (WGS) entry which is preliminary data.</text>
</comment>
<reference evidence="12 13" key="1">
    <citation type="submission" date="2021-06" db="EMBL/GenBank/DDBJ databases">
        <authorList>
            <person name="Palmer J.M."/>
        </authorList>
    </citation>
    <scope>NUCLEOTIDE SEQUENCE [LARGE SCALE GENOMIC DNA]</scope>
    <source>
        <strain evidence="12 13">GA_2019</strain>
        <tissue evidence="12">Muscle</tissue>
    </source>
</reference>
<dbReference type="SUPFAM" id="SSF81321">
    <property type="entry name" value="Family A G protein-coupled receptor-like"/>
    <property type="match status" value="2"/>
</dbReference>
<keyword evidence="6" id="KW-1015">Disulfide bond</keyword>
<evidence type="ECO:0000256" key="2">
    <source>
        <dbReference type="ARBA" id="ARBA00022692"/>
    </source>
</evidence>
<dbReference type="PRINTS" id="PR00237">
    <property type="entry name" value="GPCRRHODOPSN"/>
</dbReference>
<evidence type="ECO:0000256" key="4">
    <source>
        <dbReference type="ARBA" id="ARBA00023040"/>
    </source>
</evidence>
<keyword evidence="4" id="KW-0297">G-protein coupled receptor</keyword>
<keyword evidence="7" id="KW-0675">Receptor</keyword>
<proteinExistence type="predicted"/>
<keyword evidence="3 10" id="KW-1133">Transmembrane helix</keyword>
<evidence type="ECO:0000256" key="7">
    <source>
        <dbReference type="ARBA" id="ARBA00023170"/>
    </source>
</evidence>
<feature type="domain" description="G-protein coupled receptors family 1 profile" evidence="11">
    <location>
        <begin position="172"/>
        <end position="266"/>
    </location>
</feature>
<organism evidence="12 13">
    <name type="scientific">Goodea atripinnis</name>
    <dbReference type="NCBI Taxonomy" id="208336"/>
    <lineage>
        <taxon>Eukaryota</taxon>
        <taxon>Metazoa</taxon>
        <taxon>Chordata</taxon>
        <taxon>Craniata</taxon>
        <taxon>Vertebrata</taxon>
        <taxon>Euteleostomi</taxon>
        <taxon>Actinopterygii</taxon>
        <taxon>Neopterygii</taxon>
        <taxon>Teleostei</taxon>
        <taxon>Neoteleostei</taxon>
        <taxon>Acanthomorphata</taxon>
        <taxon>Ovalentaria</taxon>
        <taxon>Atherinomorphae</taxon>
        <taxon>Cyprinodontiformes</taxon>
        <taxon>Goodeidae</taxon>
        <taxon>Goodea</taxon>
    </lineage>
</organism>
<dbReference type="EMBL" id="JAHRIO010021819">
    <property type="protein sequence ID" value="MEQ2165715.1"/>
    <property type="molecule type" value="Genomic_DNA"/>
</dbReference>